<organism evidence="1 2">
    <name type="scientific">Thermocoleostomius sinensis A174</name>
    <dbReference type="NCBI Taxonomy" id="2016057"/>
    <lineage>
        <taxon>Bacteria</taxon>
        <taxon>Bacillati</taxon>
        <taxon>Cyanobacteriota</taxon>
        <taxon>Cyanophyceae</taxon>
        <taxon>Oculatellales</taxon>
        <taxon>Oculatellaceae</taxon>
        <taxon>Thermocoleostomius</taxon>
    </lineage>
</organism>
<keyword evidence="2" id="KW-1185">Reference proteome</keyword>
<sequence length="66" mass="8146">MTAHHLRQLWQLIEANSSELLHELDDHSLVHWLVQRLRERCRLNREEEAEARRYIYSRLLLIREIS</sequence>
<dbReference type="EMBL" id="CP113797">
    <property type="protein sequence ID" value="WAL62305.1"/>
    <property type="molecule type" value="Genomic_DNA"/>
</dbReference>
<protein>
    <submittedName>
        <fullName evidence="1">Uncharacterized protein</fullName>
    </submittedName>
</protein>
<dbReference type="Proteomes" id="UP001163152">
    <property type="component" value="Chromosome"/>
</dbReference>
<dbReference type="RefSeq" id="WP_268612568.1">
    <property type="nucleotide sequence ID" value="NZ_CP113797.1"/>
</dbReference>
<dbReference type="AlphaFoldDB" id="A0A9E8ZFA5"/>
<reference evidence="1" key="1">
    <citation type="submission" date="2022-12" db="EMBL/GenBank/DDBJ databases">
        <title>Polyphasic identification of a Novel Hot-Spring Cyanobacterium Ocullathermofonsia sinensis gen nov. sp. nov. and Genomic Insights on its Adaptations to the Thermal Habitat.</title>
        <authorList>
            <person name="Daroch M."/>
            <person name="Tang J."/>
            <person name="Jiang Y."/>
        </authorList>
    </citation>
    <scope>NUCLEOTIDE SEQUENCE</scope>
    <source>
        <strain evidence="1">PKUAC-SCTA174</strain>
    </source>
</reference>
<gene>
    <name evidence="1" type="ORF">OXH18_10035</name>
</gene>
<accession>A0A9E8ZFA5</accession>
<proteinExistence type="predicted"/>
<name>A0A9E8ZFA5_9CYAN</name>
<evidence type="ECO:0000313" key="2">
    <source>
        <dbReference type="Proteomes" id="UP001163152"/>
    </source>
</evidence>
<dbReference type="KEGG" id="tsin:OXH18_10035"/>
<evidence type="ECO:0000313" key="1">
    <source>
        <dbReference type="EMBL" id="WAL62305.1"/>
    </source>
</evidence>